<dbReference type="AlphaFoldDB" id="A0AAV4WDC9"/>
<name>A0AAV4WDC9_9ARAC</name>
<gene>
    <name evidence="1" type="ORF">CDAR_385091</name>
</gene>
<protein>
    <submittedName>
        <fullName evidence="1">Uncharacterized protein</fullName>
    </submittedName>
</protein>
<comment type="caution">
    <text evidence="1">The sequence shown here is derived from an EMBL/GenBank/DDBJ whole genome shotgun (WGS) entry which is preliminary data.</text>
</comment>
<evidence type="ECO:0000313" key="1">
    <source>
        <dbReference type="EMBL" id="GIY79966.1"/>
    </source>
</evidence>
<dbReference type="EMBL" id="BPLQ01014465">
    <property type="protein sequence ID" value="GIY79966.1"/>
    <property type="molecule type" value="Genomic_DNA"/>
</dbReference>
<proteinExistence type="predicted"/>
<evidence type="ECO:0000313" key="2">
    <source>
        <dbReference type="Proteomes" id="UP001054837"/>
    </source>
</evidence>
<keyword evidence="2" id="KW-1185">Reference proteome</keyword>
<reference evidence="1 2" key="1">
    <citation type="submission" date="2021-06" db="EMBL/GenBank/DDBJ databases">
        <title>Caerostris darwini draft genome.</title>
        <authorList>
            <person name="Kono N."/>
            <person name="Arakawa K."/>
        </authorList>
    </citation>
    <scope>NUCLEOTIDE SEQUENCE [LARGE SCALE GENOMIC DNA]</scope>
</reference>
<sequence length="81" mass="9074">MFQDLTLNLKNKQGLGSRQSEQHIRAPGNIMRTGPLPANLRLLPIEASSRHPSIAQLAERWTVEDILAGIHRSLVRLRLDG</sequence>
<dbReference type="Proteomes" id="UP001054837">
    <property type="component" value="Unassembled WGS sequence"/>
</dbReference>
<organism evidence="1 2">
    <name type="scientific">Caerostris darwini</name>
    <dbReference type="NCBI Taxonomy" id="1538125"/>
    <lineage>
        <taxon>Eukaryota</taxon>
        <taxon>Metazoa</taxon>
        <taxon>Ecdysozoa</taxon>
        <taxon>Arthropoda</taxon>
        <taxon>Chelicerata</taxon>
        <taxon>Arachnida</taxon>
        <taxon>Araneae</taxon>
        <taxon>Araneomorphae</taxon>
        <taxon>Entelegynae</taxon>
        <taxon>Araneoidea</taxon>
        <taxon>Araneidae</taxon>
        <taxon>Caerostris</taxon>
    </lineage>
</organism>
<accession>A0AAV4WDC9</accession>